<gene>
    <name evidence="2" type="ORF">V8N49_08170</name>
</gene>
<dbReference type="EMBL" id="JBANEI010000004">
    <property type="protein sequence ID" value="MEI2681634.1"/>
    <property type="molecule type" value="Genomic_DNA"/>
</dbReference>
<keyword evidence="3" id="KW-1185">Reference proteome</keyword>
<evidence type="ECO:0000313" key="3">
    <source>
        <dbReference type="Proteomes" id="UP001306592"/>
    </source>
</evidence>
<sequence length="142" mass="15635">MCAVIERQRGSGALLMVIIILLMGTLLLNATRRQLSDSLSLVADQRLYLQQQAAAASALAWGGRLRWGREAGWQCQQITAYAWRACLQRLPSAILLRADSGPGTLAWYRWVAERAGNGVRALPHGWLDFCPLAEKGACDVDQ</sequence>
<comment type="caution">
    <text evidence="2">The sequence shown here is derived from an EMBL/GenBank/DDBJ whole genome shotgun (WGS) entry which is preliminary data.</text>
</comment>
<reference evidence="2 3" key="1">
    <citation type="submission" date="2024-02" db="EMBL/GenBank/DDBJ databases">
        <title>First report Erwinia aphidicola in onion in Chile.</title>
        <authorList>
            <person name="Valenzuela M."/>
            <person name="Pena M."/>
            <person name="Dutta B."/>
        </authorList>
    </citation>
    <scope>NUCLEOTIDE SEQUENCE [LARGE SCALE GENOMIC DNA]</scope>
    <source>
        <strain evidence="2 3">QCJ3A</strain>
    </source>
</reference>
<dbReference type="Proteomes" id="UP001306592">
    <property type="component" value="Unassembled WGS sequence"/>
</dbReference>
<keyword evidence="1" id="KW-1133">Transmembrane helix</keyword>
<evidence type="ECO:0000256" key="1">
    <source>
        <dbReference type="SAM" id="Phobius"/>
    </source>
</evidence>
<organism evidence="2 3">
    <name type="scientific">Erwinia aphidicola</name>
    <dbReference type="NCBI Taxonomy" id="68334"/>
    <lineage>
        <taxon>Bacteria</taxon>
        <taxon>Pseudomonadati</taxon>
        <taxon>Pseudomonadota</taxon>
        <taxon>Gammaproteobacteria</taxon>
        <taxon>Enterobacterales</taxon>
        <taxon>Erwiniaceae</taxon>
        <taxon>Erwinia</taxon>
    </lineage>
</organism>
<proteinExistence type="predicted"/>
<dbReference type="Pfam" id="PF10713">
    <property type="entry name" value="DUF2509"/>
    <property type="match status" value="1"/>
</dbReference>
<protein>
    <submittedName>
        <fullName evidence="2">DUF2509 family protein</fullName>
    </submittedName>
</protein>
<keyword evidence="1" id="KW-0812">Transmembrane</keyword>
<dbReference type="InterPro" id="IPR019652">
    <property type="entry name" value="DUF2509"/>
</dbReference>
<feature type="transmembrane region" description="Helical" evidence="1">
    <location>
        <begin position="12"/>
        <end position="30"/>
    </location>
</feature>
<accession>A0ABU8DDP5</accession>
<dbReference type="RefSeq" id="WP_191149886.1">
    <property type="nucleotide sequence ID" value="NZ_CAKKMT010000009.1"/>
</dbReference>
<name>A0ABU8DDP5_ERWAP</name>
<evidence type="ECO:0000313" key="2">
    <source>
        <dbReference type="EMBL" id="MEI2681634.1"/>
    </source>
</evidence>
<keyword evidence="1" id="KW-0472">Membrane</keyword>